<sequence length="346" mass="37731">MTEHVALYRKYRPTTFAEVRDQDHIIKVLEGAIAKDTIPHALLFSGTRGTGKTTLARIFAEAIGTSAIDLYEIDAASNRGIDDIRELREAVHTVPYESKYKVYIIDEVHMLTKEAFNALLKTLEEPPAHVIFILATTEEEKLLDTILSRCQVFRFRSPSRAVLAEVVMDVSKKEGFKLNPEAADLIAVAADGSFRDALGVTQKVILASGDTVGSADEVAEIIGAPKQAIITALLDAFHTKDSSGALTAIADAAATHVDMKLFIRVLLDHVRAVMLLRNRGGNDTAILAQFGIDMQNKLSEFANSPSTPLNFHLLLRLIAVADQTAKSPLPYLPLEIAATELSEKTG</sequence>
<keyword evidence="3 8" id="KW-0547">Nucleotide-binding</keyword>
<name>A0A1F6FPD5_9BACT</name>
<dbReference type="EC" id="2.7.7.7" evidence="8"/>
<comment type="function">
    <text evidence="8">DNA polymerase III is a complex, multichain enzyme responsible for most of the replicative synthesis in bacteria. This DNA polymerase also exhibits 3' to 5' exonuclease activity.</text>
</comment>
<dbReference type="GO" id="GO:0003887">
    <property type="term" value="F:DNA-directed DNA polymerase activity"/>
    <property type="evidence" value="ECO:0007669"/>
    <property type="project" value="UniProtKB-KW"/>
</dbReference>
<dbReference type="SUPFAM" id="SSF52540">
    <property type="entry name" value="P-loop containing nucleoside triphosphate hydrolases"/>
    <property type="match status" value="1"/>
</dbReference>
<dbReference type="Pfam" id="PF22608">
    <property type="entry name" value="DNAX_ATPase_lid"/>
    <property type="match status" value="1"/>
</dbReference>
<evidence type="ECO:0000256" key="7">
    <source>
        <dbReference type="ARBA" id="ARBA00049244"/>
    </source>
</evidence>
<evidence type="ECO:0000256" key="4">
    <source>
        <dbReference type="ARBA" id="ARBA00022833"/>
    </source>
</evidence>
<evidence type="ECO:0000256" key="6">
    <source>
        <dbReference type="ARBA" id="ARBA00022932"/>
    </source>
</evidence>
<dbReference type="PANTHER" id="PTHR11669:SF0">
    <property type="entry name" value="PROTEIN STICHEL-LIKE 2"/>
    <property type="match status" value="1"/>
</dbReference>
<comment type="catalytic activity">
    <reaction evidence="7 8">
        <text>DNA(n) + a 2'-deoxyribonucleoside 5'-triphosphate = DNA(n+1) + diphosphate</text>
        <dbReference type="Rhea" id="RHEA:22508"/>
        <dbReference type="Rhea" id="RHEA-COMP:17339"/>
        <dbReference type="Rhea" id="RHEA-COMP:17340"/>
        <dbReference type="ChEBI" id="CHEBI:33019"/>
        <dbReference type="ChEBI" id="CHEBI:61560"/>
        <dbReference type="ChEBI" id="CHEBI:173112"/>
        <dbReference type="EC" id="2.7.7.7"/>
    </reaction>
</comment>
<evidence type="ECO:0000256" key="3">
    <source>
        <dbReference type="ARBA" id="ARBA00022741"/>
    </source>
</evidence>
<keyword evidence="8" id="KW-0235">DNA replication</keyword>
<dbReference type="Pfam" id="PF13177">
    <property type="entry name" value="DNA_pol3_delta2"/>
    <property type="match status" value="1"/>
</dbReference>
<dbReference type="Gene3D" id="1.10.8.60">
    <property type="match status" value="1"/>
</dbReference>
<dbReference type="NCBIfam" id="TIGR02397">
    <property type="entry name" value="dnaX_nterm"/>
    <property type="match status" value="1"/>
</dbReference>
<comment type="subunit">
    <text evidence="8">DNA polymerase III contains a core (composed of alpha, epsilon and theta chains) that associates with a tau subunit. This core dimerizes to form the POLIII' complex. PolIII' associates with the gamma complex (composed of gamma, delta, delta', psi and chi chains) and with the beta chain to form the complete DNA polymerase III complex.</text>
</comment>
<dbReference type="CDD" id="cd00009">
    <property type="entry name" value="AAA"/>
    <property type="match status" value="1"/>
</dbReference>
<proteinExistence type="inferred from homology"/>
<keyword evidence="8" id="KW-0548">Nucleotidyltransferase</keyword>
<accession>A0A1F6FPD5</accession>
<dbReference type="PANTHER" id="PTHR11669">
    <property type="entry name" value="REPLICATION FACTOR C / DNA POLYMERASE III GAMMA-TAU SUBUNIT"/>
    <property type="match status" value="1"/>
</dbReference>
<evidence type="ECO:0000256" key="5">
    <source>
        <dbReference type="ARBA" id="ARBA00022840"/>
    </source>
</evidence>
<keyword evidence="5 8" id="KW-0067">ATP-binding</keyword>
<dbReference type="GO" id="GO:0005524">
    <property type="term" value="F:ATP binding"/>
    <property type="evidence" value="ECO:0007669"/>
    <property type="project" value="UniProtKB-KW"/>
</dbReference>
<keyword evidence="8" id="KW-0808">Transferase</keyword>
<dbReference type="InterPro" id="IPR027417">
    <property type="entry name" value="P-loop_NTPase"/>
</dbReference>
<evidence type="ECO:0000313" key="11">
    <source>
        <dbReference type="Proteomes" id="UP000179230"/>
    </source>
</evidence>
<organism evidence="10 11">
    <name type="scientific">Candidatus Kaiserbacteria bacterium RIFOXYD1_FULL_42_15</name>
    <dbReference type="NCBI Taxonomy" id="1798532"/>
    <lineage>
        <taxon>Bacteria</taxon>
        <taxon>Candidatus Kaiseribacteriota</taxon>
    </lineage>
</organism>
<keyword evidence="2" id="KW-0479">Metal-binding</keyword>
<comment type="similarity">
    <text evidence="1 8">Belongs to the DnaX/STICHEL family.</text>
</comment>
<dbReference type="AlphaFoldDB" id="A0A1F6FPD5"/>
<dbReference type="Proteomes" id="UP000179230">
    <property type="component" value="Unassembled WGS sequence"/>
</dbReference>
<gene>
    <name evidence="8" type="primary">dnaX</name>
    <name evidence="10" type="ORF">A2592_03290</name>
</gene>
<dbReference type="InterPro" id="IPR045085">
    <property type="entry name" value="HLD_clamp_pol_III_gamma_tau"/>
</dbReference>
<dbReference type="InterPro" id="IPR050238">
    <property type="entry name" value="DNA_Rep/Repair_Clamp_Loader"/>
</dbReference>
<keyword evidence="6 8" id="KW-0239">DNA-directed DNA polymerase</keyword>
<dbReference type="GO" id="GO:0046872">
    <property type="term" value="F:metal ion binding"/>
    <property type="evidence" value="ECO:0007669"/>
    <property type="project" value="UniProtKB-KW"/>
</dbReference>
<dbReference type="Gene3D" id="3.40.50.300">
    <property type="entry name" value="P-loop containing nucleotide triphosphate hydrolases"/>
    <property type="match status" value="1"/>
</dbReference>
<protein>
    <recommendedName>
        <fullName evidence="8">DNA polymerase III subunit gamma/tau</fullName>
        <ecNumber evidence="8">2.7.7.7</ecNumber>
    </recommendedName>
</protein>
<reference evidence="10 11" key="1">
    <citation type="journal article" date="2016" name="Nat. Commun.">
        <title>Thousands of microbial genomes shed light on interconnected biogeochemical processes in an aquifer system.</title>
        <authorList>
            <person name="Anantharaman K."/>
            <person name="Brown C.T."/>
            <person name="Hug L.A."/>
            <person name="Sharon I."/>
            <person name="Castelle C.J."/>
            <person name="Probst A.J."/>
            <person name="Thomas B.C."/>
            <person name="Singh A."/>
            <person name="Wilkins M.J."/>
            <person name="Karaoz U."/>
            <person name="Brodie E.L."/>
            <person name="Williams K.H."/>
            <person name="Hubbard S.S."/>
            <person name="Banfield J.F."/>
        </authorList>
    </citation>
    <scope>NUCLEOTIDE SEQUENCE [LARGE SCALE GENOMIC DNA]</scope>
</reference>
<evidence type="ECO:0000259" key="9">
    <source>
        <dbReference type="SMART" id="SM00382"/>
    </source>
</evidence>
<dbReference type="SMART" id="SM00382">
    <property type="entry name" value="AAA"/>
    <property type="match status" value="1"/>
</dbReference>
<dbReference type="GO" id="GO:0009360">
    <property type="term" value="C:DNA polymerase III complex"/>
    <property type="evidence" value="ECO:0007669"/>
    <property type="project" value="InterPro"/>
</dbReference>
<keyword evidence="4" id="KW-0862">Zinc</keyword>
<evidence type="ECO:0000256" key="1">
    <source>
        <dbReference type="ARBA" id="ARBA00006360"/>
    </source>
</evidence>
<comment type="caution">
    <text evidence="10">The sequence shown here is derived from an EMBL/GenBank/DDBJ whole genome shotgun (WGS) entry which is preliminary data.</text>
</comment>
<feature type="domain" description="AAA+ ATPase" evidence="9">
    <location>
        <begin position="38"/>
        <end position="159"/>
    </location>
</feature>
<dbReference type="GO" id="GO:0006261">
    <property type="term" value="P:DNA-templated DNA replication"/>
    <property type="evidence" value="ECO:0007669"/>
    <property type="project" value="TreeGrafter"/>
</dbReference>
<dbReference type="InterPro" id="IPR003593">
    <property type="entry name" value="AAA+_ATPase"/>
</dbReference>
<dbReference type="InterPro" id="IPR012763">
    <property type="entry name" value="DNA_pol_III_sug/sutau_N"/>
</dbReference>
<evidence type="ECO:0000256" key="2">
    <source>
        <dbReference type="ARBA" id="ARBA00022723"/>
    </source>
</evidence>
<evidence type="ECO:0000313" key="10">
    <source>
        <dbReference type="EMBL" id="OGG87721.1"/>
    </source>
</evidence>
<evidence type="ECO:0000256" key="8">
    <source>
        <dbReference type="RuleBase" id="RU364063"/>
    </source>
</evidence>
<dbReference type="EMBL" id="MFMT01000042">
    <property type="protein sequence ID" value="OGG87721.1"/>
    <property type="molecule type" value="Genomic_DNA"/>
</dbReference>